<evidence type="ECO:0000313" key="4">
    <source>
        <dbReference type="Proteomes" id="UP000821866"/>
    </source>
</evidence>
<keyword evidence="4" id="KW-1185">Reference proteome</keyword>
<keyword evidence="1" id="KW-0175">Coiled coil</keyword>
<dbReference type="AlphaFoldDB" id="A0A9J6E146"/>
<feature type="region of interest" description="Disordered" evidence="2">
    <location>
        <begin position="189"/>
        <end position="219"/>
    </location>
</feature>
<dbReference type="InterPro" id="IPR013083">
    <property type="entry name" value="Znf_RING/FYVE/PHD"/>
</dbReference>
<evidence type="ECO:0000256" key="2">
    <source>
        <dbReference type="SAM" id="MobiDB-lite"/>
    </source>
</evidence>
<feature type="coiled-coil region" evidence="1">
    <location>
        <begin position="100"/>
        <end position="145"/>
    </location>
</feature>
<dbReference type="Gene3D" id="3.30.40.10">
    <property type="entry name" value="Zinc/RING finger domain, C3HC4 (zinc finger)"/>
    <property type="match status" value="1"/>
</dbReference>
<sequence>MVLFYSKQQFFRCESCSKRVHAKCVTWPDEELQLLKSGSRSLRYSLCDLSHASGKPNEDDSAACSDEHCSSQTGSLSTCAPPCRDLAGLRRLFLDLLEGISFLSDELSQLREENERLRKDRFRGVEQLARVVASLRAEVRFLREELTRRTAAVAVTAPVITPEHVNVDRSVTSKQPAYSAQPLSEILSSTNSPQADADTSEHVSVKPATASSAAVTEGERKKKLALFGSSISVAQRSQRPRRSKAIFVMKLSPDTTAADIKKKKT</sequence>
<dbReference type="Proteomes" id="UP000821866">
    <property type="component" value="Chromosome 4"/>
</dbReference>
<comment type="caution">
    <text evidence="3">The sequence shown here is derived from an EMBL/GenBank/DDBJ whole genome shotgun (WGS) entry which is preliminary data.</text>
</comment>
<dbReference type="EMBL" id="JABSTU010000006">
    <property type="protein sequence ID" value="KAH8027841.1"/>
    <property type="molecule type" value="Genomic_DNA"/>
</dbReference>
<protein>
    <submittedName>
        <fullName evidence="3">Uncharacterized protein</fullName>
    </submittedName>
</protein>
<gene>
    <name evidence="3" type="ORF">HPB51_010487</name>
</gene>
<proteinExistence type="predicted"/>
<reference evidence="3" key="2">
    <citation type="submission" date="2021-09" db="EMBL/GenBank/DDBJ databases">
        <authorList>
            <person name="Jia N."/>
            <person name="Wang J."/>
            <person name="Shi W."/>
            <person name="Du L."/>
            <person name="Sun Y."/>
            <person name="Zhan W."/>
            <person name="Jiang J."/>
            <person name="Wang Q."/>
            <person name="Zhang B."/>
            <person name="Ji P."/>
            <person name="Sakyi L.B."/>
            <person name="Cui X."/>
            <person name="Yuan T."/>
            <person name="Jiang B."/>
            <person name="Yang W."/>
            <person name="Lam T.T.-Y."/>
            <person name="Chang Q."/>
            <person name="Ding S."/>
            <person name="Wang X."/>
            <person name="Zhu J."/>
            <person name="Ruan X."/>
            <person name="Zhao L."/>
            <person name="Wei J."/>
            <person name="Que T."/>
            <person name="Du C."/>
            <person name="Cheng J."/>
            <person name="Dai P."/>
            <person name="Han X."/>
            <person name="Huang E."/>
            <person name="Gao Y."/>
            <person name="Liu J."/>
            <person name="Shao H."/>
            <person name="Ye R."/>
            <person name="Li L."/>
            <person name="Wei W."/>
            <person name="Wang X."/>
            <person name="Wang C."/>
            <person name="Huo Q."/>
            <person name="Li W."/>
            <person name="Guo W."/>
            <person name="Chen H."/>
            <person name="Chen S."/>
            <person name="Zhou L."/>
            <person name="Zhou L."/>
            <person name="Ni X."/>
            <person name="Tian J."/>
            <person name="Zhou Y."/>
            <person name="Sheng Y."/>
            <person name="Liu T."/>
            <person name="Pan Y."/>
            <person name="Xia L."/>
            <person name="Li J."/>
            <person name="Zhao F."/>
            <person name="Cao W."/>
        </authorList>
    </citation>
    <scope>NUCLEOTIDE SEQUENCE</scope>
    <source>
        <strain evidence="3">Rmic-2018</strain>
        <tissue evidence="3">Larvae</tissue>
    </source>
</reference>
<organism evidence="3 4">
    <name type="scientific">Rhipicephalus microplus</name>
    <name type="common">Cattle tick</name>
    <name type="synonym">Boophilus microplus</name>
    <dbReference type="NCBI Taxonomy" id="6941"/>
    <lineage>
        <taxon>Eukaryota</taxon>
        <taxon>Metazoa</taxon>
        <taxon>Ecdysozoa</taxon>
        <taxon>Arthropoda</taxon>
        <taxon>Chelicerata</taxon>
        <taxon>Arachnida</taxon>
        <taxon>Acari</taxon>
        <taxon>Parasitiformes</taxon>
        <taxon>Ixodida</taxon>
        <taxon>Ixodoidea</taxon>
        <taxon>Ixodidae</taxon>
        <taxon>Rhipicephalinae</taxon>
        <taxon>Rhipicephalus</taxon>
        <taxon>Boophilus</taxon>
    </lineage>
</organism>
<accession>A0A9J6E146</accession>
<name>A0A9J6E146_RHIMP</name>
<evidence type="ECO:0000256" key="1">
    <source>
        <dbReference type="SAM" id="Coils"/>
    </source>
</evidence>
<evidence type="ECO:0000313" key="3">
    <source>
        <dbReference type="EMBL" id="KAH8027841.1"/>
    </source>
</evidence>
<reference evidence="3" key="1">
    <citation type="journal article" date="2020" name="Cell">
        <title>Large-Scale Comparative Analyses of Tick Genomes Elucidate Their Genetic Diversity and Vector Capacities.</title>
        <authorList>
            <consortium name="Tick Genome and Microbiome Consortium (TIGMIC)"/>
            <person name="Jia N."/>
            <person name="Wang J."/>
            <person name="Shi W."/>
            <person name="Du L."/>
            <person name="Sun Y."/>
            <person name="Zhan W."/>
            <person name="Jiang J.F."/>
            <person name="Wang Q."/>
            <person name="Zhang B."/>
            <person name="Ji P."/>
            <person name="Bell-Sakyi L."/>
            <person name="Cui X.M."/>
            <person name="Yuan T.T."/>
            <person name="Jiang B.G."/>
            <person name="Yang W.F."/>
            <person name="Lam T.T."/>
            <person name="Chang Q.C."/>
            <person name="Ding S.J."/>
            <person name="Wang X.J."/>
            <person name="Zhu J.G."/>
            <person name="Ruan X.D."/>
            <person name="Zhao L."/>
            <person name="Wei J.T."/>
            <person name="Ye R.Z."/>
            <person name="Que T.C."/>
            <person name="Du C.H."/>
            <person name="Zhou Y.H."/>
            <person name="Cheng J.X."/>
            <person name="Dai P.F."/>
            <person name="Guo W.B."/>
            <person name="Han X.H."/>
            <person name="Huang E.J."/>
            <person name="Li L.F."/>
            <person name="Wei W."/>
            <person name="Gao Y.C."/>
            <person name="Liu J.Z."/>
            <person name="Shao H.Z."/>
            <person name="Wang X."/>
            <person name="Wang C.C."/>
            <person name="Yang T.C."/>
            <person name="Huo Q.B."/>
            <person name="Li W."/>
            <person name="Chen H.Y."/>
            <person name="Chen S.E."/>
            <person name="Zhou L.G."/>
            <person name="Ni X.B."/>
            <person name="Tian J.H."/>
            <person name="Sheng Y."/>
            <person name="Liu T."/>
            <person name="Pan Y.S."/>
            <person name="Xia L.Y."/>
            <person name="Li J."/>
            <person name="Zhao F."/>
            <person name="Cao W.C."/>
        </authorList>
    </citation>
    <scope>NUCLEOTIDE SEQUENCE</scope>
    <source>
        <strain evidence="3">Rmic-2018</strain>
    </source>
</reference>